<proteinExistence type="predicted"/>
<accession>A0ACC2WHK9</accession>
<reference evidence="1" key="1">
    <citation type="submission" date="2023-04" db="EMBL/GenBank/DDBJ databases">
        <title>Draft Genome sequencing of Naganishia species isolated from polar environments using Oxford Nanopore Technology.</title>
        <authorList>
            <person name="Leo P."/>
            <person name="Venkateswaran K."/>
        </authorList>
    </citation>
    <scope>NUCLEOTIDE SEQUENCE</scope>
    <source>
        <strain evidence="1">MNA-CCFEE 5262</strain>
    </source>
</reference>
<evidence type="ECO:0000313" key="2">
    <source>
        <dbReference type="Proteomes" id="UP001230649"/>
    </source>
</evidence>
<protein>
    <submittedName>
        <fullName evidence="1">Uncharacterized protein</fullName>
    </submittedName>
</protein>
<sequence>MPTAKDVRDILDIPTDAPADPPSGNSFNLKQPPPGRGVSFVTNPVTDTHAPPNSTQPSTSTTSVGKGIAENLSAAERHRKSRGDGMVRELFSLIGDNAPSLAQVRRELELEVGAGEGKGVEKGKGKAKEWRRERGSGGKWQWTEFNPSNRPAGAASSLRLGHWRKIEPNTAIQKPQDPFAAFGKDENATSVVGYTQAEYEQWLQDDKWTADETNYLFSLLKEYDLRFLVIADRYAYLPKQVRAGGLAQNRYAWPLALAGRKKSVAAGVTASRRSGRGTAGFVGEEEDESRDATPGVTAGDAAGEAEAESAEALMMGEVKRRSIEEIKDRYYTICRRLIRNRPAKDEAAREKALKAYEYDIRKEIQRKRYADSLFHLSRDQIQEEEALFMEMKKIEQTERRYRAEREELLRRVNGLDSGVLWPSAPGPSGNEGNRVFGNGASVGIGSQRARDGTVVGADKLKKRKRGDDGVETYQEQEQTAGQMDAPEDDPEFDRRNNIYRLPAPTGNNASASSRSIHHPAFLRSTKLAQPKTTSQITTNKIMTLLEELGVSASRLIMPTRENLERYEALLSACGMLVDIKRMVDRAEQEVRVLKMQKESGIVGTPVMGTMAPPPVPAHADGQAGLVRTSSGLADGNKRQKQRSASIVSSAASEAVSRRRK</sequence>
<gene>
    <name evidence="1" type="ORF">QFC20_002860</name>
</gene>
<name>A0ACC2WHK9_9TREE</name>
<organism evidence="1 2">
    <name type="scientific">Naganishia adeliensis</name>
    <dbReference type="NCBI Taxonomy" id="92952"/>
    <lineage>
        <taxon>Eukaryota</taxon>
        <taxon>Fungi</taxon>
        <taxon>Dikarya</taxon>
        <taxon>Basidiomycota</taxon>
        <taxon>Agaricomycotina</taxon>
        <taxon>Tremellomycetes</taxon>
        <taxon>Filobasidiales</taxon>
        <taxon>Filobasidiaceae</taxon>
        <taxon>Naganishia</taxon>
    </lineage>
</organism>
<dbReference type="Proteomes" id="UP001230649">
    <property type="component" value="Unassembled WGS sequence"/>
</dbReference>
<dbReference type="EMBL" id="JASBWS010000023">
    <property type="protein sequence ID" value="KAJ9110532.1"/>
    <property type="molecule type" value="Genomic_DNA"/>
</dbReference>
<comment type="caution">
    <text evidence="1">The sequence shown here is derived from an EMBL/GenBank/DDBJ whole genome shotgun (WGS) entry which is preliminary data.</text>
</comment>
<evidence type="ECO:0000313" key="1">
    <source>
        <dbReference type="EMBL" id="KAJ9110532.1"/>
    </source>
</evidence>
<keyword evidence="2" id="KW-1185">Reference proteome</keyword>